<proteinExistence type="predicted"/>
<evidence type="ECO:0000313" key="1">
    <source>
        <dbReference type="EMBL" id="PWA39988.1"/>
    </source>
</evidence>
<keyword evidence="1" id="KW-0418">Kinase</keyword>
<protein>
    <submittedName>
        <fullName evidence="1">Casein kinase 1-like protein 10</fullName>
    </submittedName>
</protein>
<comment type="caution">
    <text evidence="1">The sequence shown here is derived from an EMBL/GenBank/DDBJ whole genome shotgun (WGS) entry which is preliminary data.</text>
</comment>
<dbReference type="Gene3D" id="1.10.510.10">
    <property type="entry name" value="Transferase(Phosphotransferase) domain 1"/>
    <property type="match status" value="1"/>
</dbReference>
<organism evidence="1 2">
    <name type="scientific">Artemisia annua</name>
    <name type="common">Sweet wormwood</name>
    <dbReference type="NCBI Taxonomy" id="35608"/>
    <lineage>
        <taxon>Eukaryota</taxon>
        <taxon>Viridiplantae</taxon>
        <taxon>Streptophyta</taxon>
        <taxon>Embryophyta</taxon>
        <taxon>Tracheophyta</taxon>
        <taxon>Spermatophyta</taxon>
        <taxon>Magnoliopsida</taxon>
        <taxon>eudicotyledons</taxon>
        <taxon>Gunneridae</taxon>
        <taxon>Pentapetalae</taxon>
        <taxon>asterids</taxon>
        <taxon>campanulids</taxon>
        <taxon>Asterales</taxon>
        <taxon>Asteraceae</taxon>
        <taxon>Asteroideae</taxon>
        <taxon>Anthemideae</taxon>
        <taxon>Artemisiinae</taxon>
        <taxon>Artemisia</taxon>
    </lineage>
</organism>
<sequence length="154" mass="17415">MFTPIEVLCKSYTSDFTSYFHYFRTLRCEDKPDYSYMKRLFRGFFIHEGNKSYIGQNPQISSSSRGRITSGIAGQNAGTSTEKPGRTSVVPFFILTPGQDIRDRLTGAADPLSRRNLSAGVRHELSRNRTSENVPSSKYVVLFVNYAIFSFTPS</sequence>
<accession>A0A2U1KTA9</accession>
<keyword evidence="1" id="KW-0808">Transferase</keyword>
<dbReference type="GO" id="GO:0016301">
    <property type="term" value="F:kinase activity"/>
    <property type="evidence" value="ECO:0007669"/>
    <property type="project" value="UniProtKB-KW"/>
</dbReference>
<reference evidence="1 2" key="1">
    <citation type="journal article" date="2018" name="Mol. Plant">
        <title>The genome of Artemisia annua provides insight into the evolution of Asteraceae family and artemisinin biosynthesis.</title>
        <authorList>
            <person name="Shen Q."/>
            <person name="Zhang L."/>
            <person name="Liao Z."/>
            <person name="Wang S."/>
            <person name="Yan T."/>
            <person name="Shi P."/>
            <person name="Liu M."/>
            <person name="Fu X."/>
            <person name="Pan Q."/>
            <person name="Wang Y."/>
            <person name="Lv Z."/>
            <person name="Lu X."/>
            <person name="Zhang F."/>
            <person name="Jiang W."/>
            <person name="Ma Y."/>
            <person name="Chen M."/>
            <person name="Hao X."/>
            <person name="Li L."/>
            <person name="Tang Y."/>
            <person name="Lv G."/>
            <person name="Zhou Y."/>
            <person name="Sun X."/>
            <person name="Brodelius P.E."/>
            <person name="Rose J.K.C."/>
            <person name="Tang K."/>
        </authorList>
    </citation>
    <scope>NUCLEOTIDE SEQUENCE [LARGE SCALE GENOMIC DNA]</scope>
    <source>
        <strain evidence="2">cv. Huhao1</strain>
        <tissue evidence="1">Leaf</tissue>
    </source>
</reference>
<keyword evidence="2" id="KW-1185">Reference proteome</keyword>
<dbReference type="EMBL" id="PKPP01014154">
    <property type="protein sequence ID" value="PWA39988.1"/>
    <property type="molecule type" value="Genomic_DNA"/>
</dbReference>
<gene>
    <name evidence="1" type="ORF">CTI12_AA543840</name>
</gene>
<evidence type="ECO:0000313" key="2">
    <source>
        <dbReference type="Proteomes" id="UP000245207"/>
    </source>
</evidence>
<dbReference type="OrthoDB" id="5800476at2759"/>
<dbReference type="AlphaFoldDB" id="A0A2U1KTA9"/>
<name>A0A2U1KTA9_ARTAN</name>
<dbReference type="Proteomes" id="UP000245207">
    <property type="component" value="Unassembled WGS sequence"/>
</dbReference>
<dbReference type="STRING" id="35608.A0A2U1KTA9"/>